<keyword evidence="3" id="KW-0436">Ligase</keyword>
<dbReference type="SUPFAM" id="SSF47336">
    <property type="entry name" value="ACP-like"/>
    <property type="match status" value="1"/>
</dbReference>
<gene>
    <name evidence="5" type="ORF">QIS74_09368</name>
</gene>
<dbReference type="FunFam" id="3.40.50.12780:FF:000014">
    <property type="entry name" value="Nonribosomal peptide synthetase 1"/>
    <property type="match status" value="1"/>
</dbReference>
<dbReference type="Gene3D" id="1.10.1200.10">
    <property type="entry name" value="ACP-like"/>
    <property type="match status" value="1"/>
</dbReference>
<dbReference type="GO" id="GO:0016874">
    <property type="term" value="F:ligase activity"/>
    <property type="evidence" value="ECO:0007669"/>
    <property type="project" value="UniProtKB-KW"/>
</dbReference>
<dbReference type="GO" id="GO:0005737">
    <property type="term" value="C:cytoplasm"/>
    <property type="evidence" value="ECO:0007669"/>
    <property type="project" value="TreeGrafter"/>
</dbReference>
<dbReference type="InterPro" id="IPR020845">
    <property type="entry name" value="AMP-binding_CS"/>
</dbReference>
<dbReference type="InterPro" id="IPR023213">
    <property type="entry name" value="CAT-like_dom_sf"/>
</dbReference>
<dbReference type="InterPro" id="IPR036736">
    <property type="entry name" value="ACP-like_sf"/>
</dbReference>
<dbReference type="Gene3D" id="3.40.50.12780">
    <property type="entry name" value="N-terminal domain of ligase-like"/>
    <property type="match status" value="1"/>
</dbReference>
<dbReference type="InterPro" id="IPR010071">
    <property type="entry name" value="AA_adenyl_dom"/>
</dbReference>
<dbReference type="Pfam" id="PF00501">
    <property type="entry name" value="AMP-binding"/>
    <property type="match status" value="1"/>
</dbReference>
<evidence type="ECO:0000256" key="2">
    <source>
        <dbReference type="ARBA" id="ARBA00022553"/>
    </source>
</evidence>
<protein>
    <submittedName>
        <fullName evidence="5">Phenylalanine racemase (ATP-hydrolyzing)</fullName>
    </submittedName>
</protein>
<dbReference type="InterPro" id="IPR045851">
    <property type="entry name" value="AMP-bd_C_sf"/>
</dbReference>
<dbReference type="FunFam" id="3.30.300.30:FF:000015">
    <property type="entry name" value="Nonribosomal peptide synthase SidD"/>
    <property type="match status" value="1"/>
</dbReference>
<dbReference type="SUPFAM" id="SSF56801">
    <property type="entry name" value="Acetyl-CoA synthetase-like"/>
    <property type="match status" value="1"/>
</dbReference>
<dbReference type="InterPro" id="IPR009081">
    <property type="entry name" value="PP-bd_ACP"/>
</dbReference>
<dbReference type="GO" id="GO:0031177">
    <property type="term" value="F:phosphopantetheine binding"/>
    <property type="evidence" value="ECO:0007669"/>
    <property type="project" value="InterPro"/>
</dbReference>
<proteinExistence type="predicted"/>
<reference evidence="5 6" key="1">
    <citation type="submission" date="2023-04" db="EMBL/GenBank/DDBJ databases">
        <title>Colletotrichum tabacum stain YC1 causing leaf anthracnose on Nicotiana tabacum(L.) cv.</title>
        <authorList>
            <person name="Ji Z."/>
            <person name="Wang M."/>
            <person name="Zhang J."/>
            <person name="Wang N."/>
            <person name="Zhou Z."/>
        </authorList>
    </citation>
    <scope>NUCLEOTIDE SEQUENCE [LARGE SCALE GENOMIC DNA]</scope>
    <source>
        <strain evidence="5 6">YC1</strain>
    </source>
</reference>
<dbReference type="CDD" id="cd19545">
    <property type="entry name" value="FUM14_C_NRPS-like"/>
    <property type="match status" value="1"/>
</dbReference>
<evidence type="ECO:0000256" key="1">
    <source>
        <dbReference type="ARBA" id="ARBA00022450"/>
    </source>
</evidence>
<dbReference type="InterPro" id="IPR000873">
    <property type="entry name" value="AMP-dep_synth/lig_dom"/>
</dbReference>
<keyword evidence="1" id="KW-0596">Phosphopantetheine</keyword>
<dbReference type="PROSITE" id="PS50075">
    <property type="entry name" value="CARRIER"/>
    <property type="match status" value="1"/>
</dbReference>
<dbReference type="Gene3D" id="3.30.559.30">
    <property type="entry name" value="Nonribosomal peptide synthetase, condensation domain"/>
    <property type="match status" value="1"/>
</dbReference>
<dbReference type="Gene3D" id="3.30.300.30">
    <property type="match status" value="1"/>
</dbReference>
<evidence type="ECO:0000313" key="6">
    <source>
        <dbReference type="Proteomes" id="UP001327957"/>
    </source>
</evidence>
<name>A0AAV9T6L2_9PEZI</name>
<dbReference type="EMBL" id="JASAOK010000044">
    <property type="protein sequence ID" value="KAK6213366.1"/>
    <property type="molecule type" value="Genomic_DNA"/>
</dbReference>
<organism evidence="5 6">
    <name type="scientific">Colletotrichum tabaci</name>
    <dbReference type="NCBI Taxonomy" id="1209068"/>
    <lineage>
        <taxon>Eukaryota</taxon>
        <taxon>Fungi</taxon>
        <taxon>Dikarya</taxon>
        <taxon>Ascomycota</taxon>
        <taxon>Pezizomycotina</taxon>
        <taxon>Sordariomycetes</taxon>
        <taxon>Hypocreomycetidae</taxon>
        <taxon>Glomerellales</taxon>
        <taxon>Glomerellaceae</taxon>
        <taxon>Colletotrichum</taxon>
        <taxon>Colletotrichum destructivum species complex</taxon>
    </lineage>
</organism>
<dbReference type="Proteomes" id="UP001327957">
    <property type="component" value="Unassembled WGS sequence"/>
</dbReference>
<evidence type="ECO:0000256" key="3">
    <source>
        <dbReference type="ARBA" id="ARBA00022598"/>
    </source>
</evidence>
<dbReference type="InterPro" id="IPR042099">
    <property type="entry name" value="ANL_N_sf"/>
</dbReference>
<dbReference type="NCBIfam" id="TIGR01733">
    <property type="entry name" value="AA-adenyl-dom"/>
    <property type="match status" value="1"/>
</dbReference>
<sequence length="1270" mass="137743">MNCGDIVSYMSEDRSRTSPFRAPGFGPAPGAKSDSNLSLYNTRLAVWKAVDIGLSTGSIGFLDTTESQISCTLHVELGNRSIDACIEYSTSVLSEGQAEHIGTAFDHMLSLITLSSTEPLARLDVIPQPHQDEINVWNQHSHQALQSCVHEVFGARVATNPDAIAVATRQGNFTFREISDMSSRLAHHLVGLGVGPDVFVPVLFEKSVWSFISWLAISKAGGAFVPMDIGHPKTRLDDIVSTCHASLIMASTLGADRLSHLDTVIVTVNQSFMDTLPEITSCPQTAVTPYHAAVVIFTSGTTGMPKGIVLEHAAVCTASAAQAQALDLGPEARVLQFASYTFDISILDMYTNLMAGGCACIPSDNERMSNLSGFINDMGVNWACLTTTVASLLDPASVPGLKTLVLAGEAVTREALSSWAYSLRLYNGYGPAECSLCTAYGPMSDEDDPTNIGLGLDTHTWVVDPSDHNRLMPIGAVEKLLIETPFMARGYLNDPEKTKAGFVYDPCWSVDGSGRRRRMYKSGDLVRYNRDGTLVYLGRKDAQVKINGQRVETSEIEYQVKASFSKAKQVAVDFVPLPGLDARKLLVAFLCTEDTSTADDTMAGPLHELFLPVSDDLRPQLVTLEAELSTRLPGYMVPSMYIPISNLPLSIAGKLDRRTIRARVSSLTSAEVDTYSLAESPQAPTEGGVSMTGLQSRLLELWQRVLRLSQGKDVGLGDSFFRLGSDSLSAMKLSIASRKAGMSLSVADIFRAPTLGQMAAIVVPLAQPAGEINLLLAKPFSLIDGHDEKTVLRNCASQCSVPVESILDIFPCTPLQEGLMVLSSKEPGSYVAQNVFKLGPLVDVERFKKAWEETIMSTEILRTMIVHHEAIGSLQVVVDVGVSWDDNDLSLDDYLSRNKNTSMVYGEQLSRQAIVRDDTTAYFVWTAHHCVFDGWCIPILLEKVSAIYDGKAVPSSTSFKSFIHHLQGSDEDGASSFWRRQLEGSKPGYFLQPSAQKTIQTVTVENITTHLVRFSPTASDITPSTILLAAWALVVARNSDQDDFTFGATVTGRSASLEGIETMVGPTITTVPVRVRIEQDKRVVQFLEDLQATSTERIPFEHFGLQNISALSTDAKSGCGFHNVLVVQPEPEEGACSDGGLDIQHSTKGSMSGHTLPLLVECGMGSGVVKITARYDPACITTEYITRVLHQFEHVINQLVVSVTDDRALRDINHFGPHDLAQLAKWNVDAPQAVEPCIHELIAAQGCSDCPAAQQPGRLLGGRKSHVCSA</sequence>
<evidence type="ECO:0000259" key="4">
    <source>
        <dbReference type="PROSITE" id="PS50075"/>
    </source>
</evidence>
<dbReference type="GO" id="GO:0043041">
    <property type="term" value="P:amino acid activation for nonribosomal peptide biosynthetic process"/>
    <property type="evidence" value="ECO:0007669"/>
    <property type="project" value="TreeGrafter"/>
</dbReference>
<evidence type="ECO:0000313" key="5">
    <source>
        <dbReference type="EMBL" id="KAK6213366.1"/>
    </source>
</evidence>
<dbReference type="CDD" id="cd05918">
    <property type="entry name" value="A_NRPS_SidN3_like"/>
    <property type="match status" value="1"/>
</dbReference>
<dbReference type="InterPro" id="IPR020806">
    <property type="entry name" value="PKS_PP-bd"/>
</dbReference>
<dbReference type="GO" id="GO:0044550">
    <property type="term" value="P:secondary metabolite biosynthetic process"/>
    <property type="evidence" value="ECO:0007669"/>
    <property type="project" value="TreeGrafter"/>
</dbReference>
<dbReference type="Gene3D" id="3.30.559.10">
    <property type="entry name" value="Chloramphenicol acetyltransferase-like domain"/>
    <property type="match status" value="1"/>
</dbReference>
<dbReference type="Pfam" id="PF00550">
    <property type="entry name" value="PP-binding"/>
    <property type="match status" value="1"/>
</dbReference>
<dbReference type="PANTHER" id="PTHR45527:SF16">
    <property type="entry name" value="NONRIBOSOMAL PEPTIDE SYNTHASE ATNA-RELATED"/>
    <property type="match status" value="1"/>
</dbReference>
<dbReference type="Pfam" id="PF00668">
    <property type="entry name" value="Condensation"/>
    <property type="match status" value="1"/>
</dbReference>
<dbReference type="PROSITE" id="PS00455">
    <property type="entry name" value="AMP_BINDING"/>
    <property type="match status" value="1"/>
</dbReference>
<dbReference type="InterPro" id="IPR001242">
    <property type="entry name" value="Condensation_dom"/>
</dbReference>
<keyword evidence="2" id="KW-0597">Phosphoprotein</keyword>
<comment type="caution">
    <text evidence="5">The sequence shown here is derived from an EMBL/GenBank/DDBJ whole genome shotgun (WGS) entry which is preliminary data.</text>
</comment>
<accession>A0AAV9T6L2</accession>
<keyword evidence="6" id="KW-1185">Reference proteome</keyword>
<dbReference type="SMART" id="SM00823">
    <property type="entry name" value="PKS_PP"/>
    <property type="match status" value="1"/>
</dbReference>
<dbReference type="SUPFAM" id="SSF52777">
    <property type="entry name" value="CoA-dependent acyltransferases"/>
    <property type="match status" value="2"/>
</dbReference>
<dbReference type="PANTHER" id="PTHR45527">
    <property type="entry name" value="NONRIBOSOMAL PEPTIDE SYNTHETASE"/>
    <property type="match status" value="1"/>
</dbReference>
<dbReference type="AlphaFoldDB" id="A0AAV9T6L2"/>
<feature type="domain" description="Carrier" evidence="4">
    <location>
        <begin position="689"/>
        <end position="766"/>
    </location>
</feature>